<dbReference type="PANTHER" id="PTHR24411:SF55">
    <property type="entry name" value="SEGMENTATION PROTEIN CAP'N'COLLAR"/>
    <property type="match status" value="1"/>
</dbReference>
<dbReference type="OrthoDB" id="7458135at2759"/>
<dbReference type="Proteomes" id="UP000663829">
    <property type="component" value="Unassembled WGS sequence"/>
</dbReference>
<dbReference type="EMBL" id="CAJNOQ010001764">
    <property type="protein sequence ID" value="CAF0917360.1"/>
    <property type="molecule type" value="Genomic_DNA"/>
</dbReference>
<dbReference type="InterPro" id="IPR047167">
    <property type="entry name" value="NFE2-like"/>
</dbReference>
<evidence type="ECO:0000256" key="1">
    <source>
        <dbReference type="ARBA" id="ARBA00023015"/>
    </source>
</evidence>
<evidence type="ECO:0000259" key="7">
    <source>
        <dbReference type="PROSITE" id="PS50217"/>
    </source>
</evidence>
<keyword evidence="10" id="KW-1185">Reference proteome</keyword>
<proteinExistence type="predicted"/>
<gene>
    <name evidence="8" type="ORF">GPM918_LOCUS9466</name>
    <name evidence="9" type="ORF">SRO942_LOCUS9467</name>
</gene>
<dbReference type="AlphaFoldDB" id="A0A814ANM7"/>
<evidence type="ECO:0000256" key="6">
    <source>
        <dbReference type="SAM" id="Coils"/>
    </source>
</evidence>
<evidence type="ECO:0000256" key="3">
    <source>
        <dbReference type="ARBA" id="ARBA00023159"/>
    </source>
</evidence>
<dbReference type="GO" id="GO:0000981">
    <property type="term" value="F:DNA-binding transcription factor activity, RNA polymerase II-specific"/>
    <property type="evidence" value="ECO:0007669"/>
    <property type="project" value="TreeGrafter"/>
</dbReference>
<feature type="coiled-coil region" evidence="6">
    <location>
        <begin position="415"/>
        <end position="456"/>
    </location>
</feature>
<evidence type="ECO:0000313" key="10">
    <source>
        <dbReference type="Proteomes" id="UP000663829"/>
    </source>
</evidence>
<dbReference type="PROSITE" id="PS50217">
    <property type="entry name" value="BZIP"/>
    <property type="match status" value="1"/>
</dbReference>
<dbReference type="PROSITE" id="PS00036">
    <property type="entry name" value="BZIP_BASIC"/>
    <property type="match status" value="1"/>
</dbReference>
<keyword evidence="4" id="KW-0804">Transcription</keyword>
<dbReference type="InterPro" id="IPR004827">
    <property type="entry name" value="bZIP"/>
</dbReference>
<dbReference type="PANTHER" id="PTHR24411">
    <property type="entry name" value="NUCLEAR FACTOR ERYTHROID 2-RELATED FACTOR"/>
    <property type="match status" value="1"/>
</dbReference>
<name>A0A814ANM7_9BILA</name>
<protein>
    <recommendedName>
        <fullName evidence="7">BZIP domain-containing protein</fullName>
    </recommendedName>
</protein>
<keyword evidence="1" id="KW-0805">Transcription regulation</keyword>
<dbReference type="InterPro" id="IPR004826">
    <property type="entry name" value="bZIP_Maf"/>
</dbReference>
<dbReference type="InterPro" id="IPR008917">
    <property type="entry name" value="TF_DNA-bd_sf"/>
</dbReference>
<dbReference type="Proteomes" id="UP000681722">
    <property type="component" value="Unassembled WGS sequence"/>
</dbReference>
<dbReference type="InterPro" id="IPR046347">
    <property type="entry name" value="bZIP_sf"/>
</dbReference>
<dbReference type="GO" id="GO:0000978">
    <property type="term" value="F:RNA polymerase II cis-regulatory region sequence-specific DNA binding"/>
    <property type="evidence" value="ECO:0007669"/>
    <property type="project" value="InterPro"/>
</dbReference>
<dbReference type="SMART" id="SM00338">
    <property type="entry name" value="BRLZ"/>
    <property type="match status" value="1"/>
</dbReference>
<evidence type="ECO:0000256" key="4">
    <source>
        <dbReference type="ARBA" id="ARBA00023163"/>
    </source>
</evidence>
<evidence type="ECO:0000256" key="5">
    <source>
        <dbReference type="ARBA" id="ARBA00023242"/>
    </source>
</evidence>
<dbReference type="GO" id="GO:0005634">
    <property type="term" value="C:nucleus"/>
    <property type="evidence" value="ECO:0007669"/>
    <property type="project" value="TreeGrafter"/>
</dbReference>
<comment type="caution">
    <text evidence="8">The sequence shown here is derived from an EMBL/GenBank/DDBJ whole genome shotgun (WGS) entry which is preliminary data.</text>
</comment>
<keyword evidence="6" id="KW-0175">Coiled coil</keyword>
<accession>A0A814ANM7</accession>
<keyword evidence="3" id="KW-0010">Activator</keyword>
<dbReference type="Pfam" id="PF03131">
    <property type="entry name" value="bZIP_Maf"/>
    <property type="match status" value="1"/>
</dbReference>
<keyword evidence="5" id="KW-0539">Nucleus</keyword>
<sequence>MDNQDWNMLDYEDLGIRPFQWDRDLNDKTATTASMFINDEKEEYTYDLTVGSAEFSASKKSDENNLSENEECERDPETGEKIFSGHLQDVVPSDENLPSALSVKWLEDYFSNIETNLSPTSLQLLPISSEIDNKQEDKLSFPTLSSDDINWFNDLLNDQGVYDPESTVVPAITLNSYMFDSPNMMSISPTPGFLITNTTTYSPNQITTTTNEQDQYNRRRSIIESVEENLISRRDSNDTINSLSAYSRRLSKQYDNNNTSSLMFSSAAVENSRLSLSSEYETDLPSNNHTIPLHLLDNDSTTSDSGITFDENSKDHQRIQTKIEPFDDISSISTEESNDRRILHAFRTSTRSKRQRDEETLRRYNIQMSLNEVTQFSTEDYNKRLSEMIFTNEQLQVIKDIRRRGKNKVAAQNCRKRKAVNVESLLEEVDELKRVKITLEEKRKTLGEQIMNAQLEYETLYKQYLPSKKMPPLAILTK</sequence>
<evidence type="ECO:0000256" key="2">
    <source>
        <dbReference type="ARBA" id="ARBA00023125"/>
    </source>
</evidence>
<feature type="domain" description="BZIP" evidence="7">
    <location>
        <begin position="397"/>
        <end position="460"/>
    </location>
</feature>
<dbReference type="SUPFAM" id="SSF57959">
    <property type="entry name" value="Leucine zipper domain"/>
    <property type="match status" value="1"/>
</dbReference>
<dbReference type="Gene3D" id="1.10.880.10">
    <property type="entry name" value="Transcription factor, Skn-1-like, DNA-binding domain"/>
    <property type="match status" value="1"/>
</dbReference>
<evidence type="ECO:0000313" key="8">
    <source>
        <dbReference type="EMBL" id="CAF0917360.1"/>
    </source>
</evidence>
<dbReference type="EMBL" id="CAJOBC010001764">
    <property type="protein sequence ID" value="CAF3697314.1"/>
    <property type="molecule type" value="Genomic_DNA"/>
</dbReference>
<organism evidence="8 10">
    <name type="scientific">Didymodactylos carnosus</name>
    <dbReference type="NCBI Taxonomy" id="1234261"/>
    <lineage>
        <taxon>Eukaryota</taxon>
        <taxon>Metazoa</taxon>
        <taxon>Spiralia</taxon>
        <taxon>Gnathifera</taxon>
        <taxon>Rotifera</taxon>
        <taxon>Eurotatoria</taxon>
        <taxon>Bdelloidea</taxon>
        <taxon>Philodinida</taxon>
        <taxon>Philodinidae</taxon>
        <taxon>Didymodactylos</taxon>
    </lineage>
</organism>
<evidence type="ECO:0000313" key="9">
    <source>
        <dbReference type="EMBL" id="CAF3697314.1"/>
    </source>
</evidence>
<keyword evidence="2" id="KW-0238">DNA-binding</keyword>
<dbReference type="SUPFAM" id="SSF47454">
    <property type="entry name" value="A DNA-binding domain in eukaryotic transcription factors"/>
    <property type="match status" value="1"/>
</dbReference>
<reference evidence="8" key="1">
    <citation type="submission" date="2021-02" db="EMBL/GenBank/DDBJ databases">
        <authorList>
            <person name="Nowell W R."/>
        </authorList>
    </citation>
    <scope>NUCLEOTIDE SEQUENCE</scope>
</reference>